<accession>A0A2N5ZAW8</accession>
<organism evidence="4 5">
    <name type="scientific">Muiribacterium halophilum</name>
    <dbReference type="NCBI Taxonomy" id="2053465"/>
    <lineage>
        <taxon>Bacteria</taxon>
        <taxon>Candidatus Muiribacteriota</taxon>
        <taxon>Candidatus Muiribacteriia</taxon>
        <taxon>Candidatus Muiribacteriales</taxon>
        <taxon>Candidatus Muiribacteriaceae</taxon>
        <taxon>Candidatus Muiribacterium</taxon>
    </lineage>
</organism>
<dbReference type="InterPro" id="IPR050114">
    <property type="entry name" value="UPF0173_UPF0282_UlaG_hydrolase"/>
</dbReference>
<dbReference type="SMART" id="SM00849">
    <property type="entry name" value="Lactamase_B"/>
    <property type="match status" value="1"/>
</dbReference>
<dbReference type="Proteomes" id="UP000234857">
    <property type="component" value="Unassembled WGS sequence"/>
</dbReference>
<evidence type="ECO:0000313" key="4">
    <source>
        <dbReference type="EMBL" id="PLX15822.1"/>
    </source>
</evidence>
<dbReference type="NCBIfam" id="NF001911">
    <property type="entry name" value="PRK00685.1"/>
    <property type="match status" value="1"/>
</dbReference>
<dbReference type="InterPro" id="IPR022877">
    <property type="entry name" value="UPF0173"/>
</dbReference>
<evidence type="ECO:0000313" key="5">
    <source>
        <dbReference type="Proteomes" id="UP000234857"/>
    </source>
</evidence>
<dbReference type="InterPro" id="IPR001279">
    <property type="entry name" value="Metallo-B-lactamas"/>
</dbReference>
<dbReference type="GO" id="GO:0016787">
    <property type="term" value="F:hydrolase activity"/>
    <property type="evidence" value="ECO:0007669"/>
    <property type="project" value="UniProtKB-UniRule"/>
</dbReference>
<keyword evidence="1 2" id="KW-0378">Hydrolase</keyword>
<evidence type="ECO:0000256" key="2">
    <source>
        <dbReference type="HAMAP-Rule" id="MF_00457"/>
    </source>
</evidence>
<dbReference type="HAMAP" id="MF_00457">
    <property type="entry name" value="UPF0173"/>
    <property type="match status" value="1"/>
</dbReference>
<dbReference type="PANTHER" id="PTHR43546:SF3">
    <property type="entry name" value="UPF0173 METAL-DEPENDENT HYDROLASE MJ1163"/>
    <property type="match status" value="1"/>
</dbReference>
<dbReference type="Gene3D" id="3.60.15.10">
    <property type="entry name" value="Ribonuclease Z/Hydroxyacylglutathione hydrolase-like"/>
    <property type="match status" value="1"/>
</dbReference>
<feature type="domain" description="Metallo-beta-lactamase" evidence="3">
    <location>
        <begin position="7"/>
        <end position="189"/>
    </location>
</feature>
<dbReference type="SUPFAM" id="SSF56281">
    <property type="entry name" value="Metallo-hydrolase/oxidoreductase"/>
    <property type="match status" value="1"/>
</dbReference>
<gene>
    <name evidence="4" type="ORF">C0601_12090</name>
</gene>
<dbReference type="InterPro" id="IPR036866">
    <property type="entry name" value="RibonucZ/Hydroxyglut_hydro"/>
</dbReference>
<evidence type="ECO:0000256" key="1">
    <source>
        <dbReference type="ARBA" id="ARBA00022801"/>
    </source>
</evidence>
<dbReference type="PANTHER" id="PTHR43546">
    <property type="entry name" value="UPF0173 METAL-DEPENDENT HYDROLASE MJ1163-RELATED"/>
    <property type="match status" value="1"/>
</dbReference>
<proteinExistence type="inferred from homology"/>
<dbReference type="AlphaFoldDB" id="A0A2N5ZAW8"/>
<dbReference type="Pfam" id="PF12706">
    <property type="entry name" value="Lactamase_B_2"/>
    <property type="match status" value="1"/>
</dbReference>
<comment type="caution">
    <text evidence="4">The sequence shown here is derived from an EMBL/GenBank/DDBJ whole genome shotgun (WGS) entry which is preliminary data.</text>
</comment>
<dbReference type="EMBL" id="PKTG01000129">
    <property type="protein sequence ID" value="PLX15822.1"/>
    <property type="molecule type" value="Genomic_DNA"/>
</dbReference>
<comment type="similarity">
    <text evidence="2">Belongs to the UPF0173 family.</text>
</comment>
<evidence type="ECO:0000259" key="3">
    <source>
        <dbReference type="SMART" id="SM00849"/>
    </source>
</evidence>
<name>A0A2N5ZAW8_MUIH1</name>
<sequence>MKITWFGHSNFQIESNKKILIDPFFKGNPAIKDQSIVDEIEVDFVIITHAHADHLGDTIEICKRTGAIAIANFEIVNHLTEKGVKAHPLHIGGKKKFDWGFIKLVPAVHGSSFQDGSYGGYPAGVVINIEGKNIYHCGDTGLSYEFMMIGETMDIDLVMLPVGDNFTMDVHDAAIAAKWVKTKKVIPMHYNTFDLIKVEKDEIIESFKDFDLILMDPGETVNM</sequence>
<protein>
    <recommendedName>
        <fullName evidence="2">UPF0173 metal-dependent hydrolase C0601_12090</fullName>
    </recommendedName>
</protein>
<reference evidence="4 5" key="1">
    <citation type="submission" date="2017-11" db="EMBL/GenBank/DDBJ databases">
        <title>Genome-resolved metagenomics identifies genetic mobility, metabolic interactions, and unexpected diversity in perchlorate-reducing communities.</title>
        <authorList>
            <person name="Barnum T.P."/>
            <person name="Figueroa I.A."/>
            <person name="Carlstrom C.I."/>
            <person name="Lucas L.N."/>
            <person name="Engelbrektson A.L."/>
            <person name="Coates J.D."/>
        </authorList>
    </citation>
    <scope>NUCLEOTIDE SEQUENCE [LARGE SCALE GENOMIC DNA]</scope>
    <source>
        <strain evidence="4">BM706</strain>
    </source>
</reference>